<dbReference type="PANTHER" id="PTHR31189">
    <property type="entry name" value="OS03G0336100 PROTEIN-RELATED"/>
    <property type="match status" value="1"/>
</dbReference>
<dbReference type="Pfam" id="PF00190">
    <property type="entry name" value="Cupin_1"/>
    <property type="match status" value="2"/>
</dbReference>
<dbReference type="InterPro" id="IPR006044">
    <property type="entry name" value="11S_seedstore_pln"/>
</dbReference>
<sequence>MCHCWLTKVAVVLEGDGGVVGQVLVNSGKEVVVKLEKGDILPIPLGSVSWWFNDGDSDLTIVFLGETSKAVIPGEISYFFLVGPQGLVGGFSPELTSKAYNLNKEEVNKLTKSQTQPLMVKVSKDQPIPKPQIDHTKELVFNLNGTQTHNVVINGTLITTLTEATFPFIGEVGLSVIRVKLEPNAIKAPTYPANSEVQLIYIAKGSGKIEIVGLNGERVLDSEVKDGQLIVVPQFYVVAQIAGEEGLESYSIVTTTKPLIEELGGRASIWGALSAEVQEVALNVDSEFQKLFISKIKETTN</sequence>
<keyword evidence="7" id="KW-1185">Reference proteome</keyword>
<organism evidence="6 7">
    <name type="scientific">Crotalaria pallida</name>
    <name type="common">Smooth rattlebox</name>
    <name type="synonym">Crotalaria striata</name>
    <dbReference type="NCBI Taxonomy" id="3830"/>
    <lineage>
        <taxon>Eukaryota</taxon>
        <taxon>Viridiplantae</taxon>
        <taxon>Streptophyta</taxon>
        <taxon>Embryophyta</taxon>
        <taxon>Tracheophyta</taxon>
        <taxon>Spermatophyta</taxon>
        <taxon>Magnoliopsida</taxon>
        <taxon>eudicotyledons</taxon>
        <taxon>Gunneridae</taxon>
        <taxon>Pentapetalae</taxon>
        <taxon>rosids</taxon>
        <taxon>fabids</taxon>
        <taxon>Fabales</taxon>
        <taxon>Fabaceae</taxon>
        <taxon>Papilionoideae</taxon>
        <taxon>50 kb inversion clade</taxon>
        <taxon>genistoids sensu lato</taxon>
        <taxon>core genistoids</taxon>
        <taxon>Crotalarieae</taxon>
        <taxon>Crotalaria</taxon>
    </lineage>
</organism>
<evidence type="ECO:0000313" key="6">
    <source>
        <dbReference type="EMBL" id="KAK7247310.1"/>
    </source>
</evidence>
<dbReference type="InterPro" id="IPR050253">
    <property type="entry name" value="Seed_Storage-Functional"/>
</dbReference>
<dbReference type="PRINTS" id="PR00439">
    <property type="entry name" value="11SGLOBULIN"/>
</dbReference>
<dbReference type="InterPro" id="IPR014710">
    <property type="entry name" value="RmlC-like_jellyroll"/>
</dbReference>
<evidence type="ECO:0000313" key="7">
    <source>
        <dbReference type="Proteomes" id="UP001372338"/>
    </source>
</evidence>
<comment type="caution">
    <text evidence="6">The sequence shown here is derived from an EMBL/GenBank/DDBJ whole genome shotgun (WGS) entry which is preliminary data.</text>
</comment>
<dbReference type="AlphaFoldDB" id="A0AAN9E748"/>
<accession>A0AAN9E748</accession>
<dbReference type="SMART" id="SM00835">
    <property type="entry name" value="Cupin_1"/>
    <property type="match status" value="1"/>
</dbReference>
<dbReference type="EMBL" id="JAYWIO010000008">
    <property type="protein sequence ID" value="KAK7247310.1"/>
    <property type="molecule type" value="Genomic_DNA"/>
</dbReference>
<evidence type="ECO:0000256" key="3">
    <source>
        <dbReference type="ARBA" id="ARBA00023129"/>
    </source>
</evidence>
<proteinExistence type="inferred from homology"/>
<dbReference type="InterPro" id="IPR011051">
    <property type="entry name" value="RmlC_Cupin_sf"/>
</dbReference>
<comment type="similarity">
    <text evidence="1">Belongs to the 11S seed storage protein (globulins) family.</text>
</comment>
<dbReference type="CDD" id="cd02243">
    <property type="entry name" value="cupin_11S_legumin_C"/>
    <property type="match status" value="1"/>
</dbReference>
<feature type="domain" description="Cupin type-1" evidence="5">
    <location>
        <begin position="141"/>
        <end position="290"/>
    </location>
</feature>
<gene>
    <name evidence="6" type="ORF">RIF29_42191</name>
</gene>
<evidence type="ECO:0000256" key="4">
    <source>
        <dbReference type="ARBA" id="ARBA00023157"/>
    </source>
</evidence>
<reference evidence="6 7" key="1">
    <citation type="submission" date="2024-01" db="EMBL/GenBank/DDBJ databases">
        <title>The genomes of 5 underutilized Papilionoideae crops provide insights into root nodulation and disease resistanc.</title>
        <authorList>
            <person name="Yuan L."/>
        </authorList>
    </citation>
    <scope>NUCLEOTIDE SEQUENCE [LARGE SCALE GENOMIC DNA]</scope>
    <source>
        <strain evidence="6">ZHUSHIDOU_FW_LH</strain>
        <tissue evidence="6">Leaf</tissue>
    </source>
</reference>
<dbReference type="SUPFAM" id="SSF51182">
    <property type="entry name" value="RmlC-like cupins"/>
    <property type="match status" value="1"/>
</dbReference>
<dbReference type="Proteomes" id="UP001372338">
    <property type="component" value="Unassembled WGS sequence"/>
</dbReference>
<keyword evidence="4" id="KW-1015">Disulfide bond</keyword>
<dbReference type="PANTHER" id="PTHR31189:SF45">
    <property type="entry name" value="OS09G0552500 PROTEIN"/>
    <property type="match status" value="1"/>
</dbReference>
<dbReference type="InterPro" id="IPR006045">
    <property type="entry name" value="Cupin_1"/>
</dbReference>
<evidence type="ECO:0000256" key="2">
    <source>
        <dbReference type="ARBA" id="ARBA00022761"/>
    </source>
</evidence>
<dbReference type="Gene3D" id="2.60.120.10">
    <property type="entry name" value="Jelly Rolls"/>
    <property type="match status" value="2"/>
</dbReference>
<dbReference type="GO" id="GO:0045735">
    <property type="term" value="F:nutrient reservoir activity"/>
    <property type="evidence" value="ECO:0007669"/>
    <property type="project" value="UniProtKB-KW"/>
</dbReference>
<keyword evidence="2" id="KW-0758">Storage protein</keyword>
<evidence type="ECO:0000256" key="1">
    <source>
        <dbReference type="ARBA" id="ARBA00007178"/>
    </source>
</evidence>
<keyword evidence="3" id="KW-0708">Seed storage protein</keyword>
<name>A0AAN9E748_CROPI</name>
<protein>
    <recommendedName>
        <fullName evidence="5">Cupin type-1 domain-containing protein</fullName>
    </recommendedName>
</protein>
<evidence type="ECO:0000259" key="5">
    <source>
        <dbReference type="SMART" id="SM00835"/>
    </source>
</evidence>